<dbReference type="PANTHER" id="PTHR47197:SF3">
    <property type="entry name" value="DIHYDRO-HEME D1 DEHYDROGENASE"/>
    <property type="match status" value="1"/>
</dbReference>
<name>A0A2S1LTN3_9FLAO</name>
<reference evidence="3 4" key="1">
    <citation type="submission" date="2017-04" db="EMBL/GenBank/DDBJ databases">
        <title>Complete genome sequence of Flavobacterium kingsejong AJ004.</title>
        <authorList>
            <person name="Lee P.C."/>
        </authorList>
    </citation>
    <scope>NUCLEOTIDE SEQUENCE [LARGE SCALE GENOMIC DNA]</scope>
    <source>
        <strain evidence="3 4">AJ004</strain>
    </source>
</reference>
<evidence type="ECO:0000313" key="4">
    <source>
        <dbReference type="Proteomes" id="UP000244677"/>
    </source>
</evidence>
<dbReference type="EMBL" id="CP020919">
    <property type="protein sequence ID" value="AWG27125.1"/>
    <property type="molecule type" value="Genomic_DNA"/>
</dbReference>
<sequence length="435" mass="46550">MKQFYRLIFTFLLTILTGGFSVFAQTGFYDGVYILNEGSAGTPTASVSFISNEGILQNNIYGTVNPGQANLGDVAQHIGFHGDYAYIVLNMSNTIKVVNRNTFAYVATISTGLVNPRYIAFANGKGYVTNWGNGGVSDSYVAVINLETNTVESSIAMAEGVERILESSGKLYVAHQGGYGYGNTISVINPVTAAIEQVITVGDVPNSIIEKEGSLYVLCGGKPSWAGTQTYGKLVKINLADNTVISETDFPNQHPSNLKIEGNALLYTQDAAVYKTTVTPFSVPAAPLFSLGAQGVYGIYGMEVIDGKIYLGDAGNYVSNGTVYVYTMEGTQSSSHVVGKLPNGFYKATESSLGVTNPEAALAVTVYPNPASGVFYIRTVKTGDAMIKVYDLTGRLVKDQKYTLSGINVTDLTAGIYSVEVTIENAKYNQRIIVK</sequence>
<dbReference type="Proteomes" id="UP000244677">
    <property type="component" value="Chromosome"/>
</dbReference>
<evidence type="ECO:0000259" key="2">
    <source>
        <dbReference type="Pfam" id="PF18962"/>
    </source>
</evidence>
<dbReference type="Gene3D" id="2.130.10.10">
    <property type="entry name" value="YVTN repeat-like/Quinoprotein amine dehydrogenase"/>
    <property type="match status" value="1"/>
</dbReference>
<keyword evidence="4" id="KW-1185">Reference proteome</keyword>
<dbReference type="InterPro" id="IPR015943">
    <property type="entry name" value="WD40/YVTN_repeat-like_dom_sf"/>
</dbReference>
<dbReference type="Pfam" id="PF16819">
    <property type="entry name" value="DUF5074"/>
    <property type="match status" value="1"/>
</dbReference>
<keyword evidence="1" id="KW-0732">Signal</keyword>
<dbReference type="OrthoDB" id="9773938at2"/>
<evidence type="ECO:0000313" key="3">
    <source>
        <dbReference type="EMBL" id="AWG27125.1"/>
    </source>
</evidence>
<proteinExistence type="predicted"/>
<dbReference type="InterPro" id="IPR031815">
    <property type="entry name" value="DUF5074"/>
</dbReference>
<dbReference type="PANTHER" id="PTHR47197">
    <property type="entry name" value="PROTEIN NIRF"/>
    <property type="match status" value="1"/>
</dbReference>
<dbReference type="SUPFAM" id="SSF63825">
    <property type="entry name" value="YWTD domain"/>
    <property type="match status" value="2"/>
</dbReference>
<evidence type="ECO:0000256" key="1">
    <source>
        <dbReference type="ARBA" id="ARBA00022729"/>
    </source>
</evidence>
<dbReference type="RefSeq" id="WP_108738613.1">
    <property type="nucleotide sequence ID" value="NZ_CP020919.1"/>
</dbReference>
<gene>
    <name evidence="3" type="ORF">FK004_18825</name>
</gene>
<dbReference type="InterPro" id="IPR051200">
    <property type="entry name" value="Host-pathogen_enzymatic-act"/>
</dbReference>
<dbReference type="AlphaFoldDB" id="A0A2S1LTN3"/>
<feature type="domain" description="Secretion system C-terminal sorting" evidence="2">
    <location>
        <begin position="366"/>
        <end position="434"/>
    </location>
</feature>
<dbReference type="KEGG" id="fki:FK004_18825"/>
<dbReference type="NCBIfam" id="TIGR04183">
    <property type="entry name" value="Por_Secre_tail"/>
    <property type="match status" value="1"/>
</dbReference>
<protein>
    <recommendedName>
        <fullName evidence="2">Secretion system C-terminal sorting domain-containing protein</fullName>
    </recommendedName>
</protein>
<dbReference type="InterPro" id="IPR026444">
    <property type="entry name" value="Secre_tail"/>
</dbReference>
<dbReference type="Pfam" id="PF18962">
    <property type="entry name" value="Por_Secre_tail"/>
    <property type="match status" value="1"/>
</dbReference>
<accession>A0A2S1LTN3</accession>
<organism evidence="3 4">
    <name type="scientific">Flavobacterium kingsejongi</name>
    <dbReference type="NCBI Taxonomy" id="1678728"/>
    <lineage>
        <taxon>Bacteria</taxon>
        <taxon>Pseudomonadati</taxon>
        <taxon>Bacteroidota</taxon>
        <taxon>Flavobacteriia</taxon>
        <taxon>Flavobacteriales</taxon>
        <taxon>Flavobacteriaceae</taxon>
        <taxon>Flavobacterium</taxon>
    </lineage>
</organism>